<proteinExistence type="predicted"/>
<keyword evidence="2" id="KW-0805">Transcription regulation</keyword>
<evidence type="ECO:0000313" key="7">
    <source>
        <dbReference type="Proteomes" id="UP000799291"/>
    </source>
</evidence>
<sequence length="428" mass="47908">MAPLFPFVPIHDGVTAAQLRFEKPLLYMSLIMVACQSDLDRQSDIARLVRYEISQAALVRGEKSPALLQALLILISWNHIHIHLGGQLINYLQISSAILVELGIDKEAKHRSKTSAGAIGDLGRDSQVERARSLEERRGFLGLYWTNSITKSCLKDITPIPFSRYADQCCRILESTMEYFGDAYLVRLVHVQRKIDKIRDILYTEDSVYMSGMSIPLVMGVSSLEQELQTLEDSLPPAVGVAQLLYLSHQSVRLYLRKISLDDRLFHSLSCANDGNATRYSMFRTNLLSSCLATIDSLMSLVFALPTDLVLSLPYLHWGQIGHALLILTRLSEVRHEAWNATYVSSVLDPRAIYVRLADKIDEVMAAGGSKMPRQRLPAILGSMAARLRELSESPKMGLGISEDVGLVSDEDFINDIISNMLNIDHLY</sequence>
<reference evidence="6" key="1">
    <citation type="journal article" date="2020" name="Stud. Mycol.">
        <title>101 Dothideomycetes genomes: a test case for predicting lifestyles and emergence of pathogens.</title>
        <authorList>
            <person name="Haridas S."/>
            <person name="Albert R."/>
            <person name="Binder M."/>
            <person name="Bloem J."/>
            <person name="Labutti K."/>
            <person name="Salamov A."/>
            <person name="Andreopoulos B."/>
            <person name="Baker S."/>
            <person name="Barry K."/>
            <person name="Bills G."/>
            <person name="Bluhm B."/>
            <person name="Cannon C."/>
            <person name="Castanera R."/>
            <person name="Culley D."/>
            <person name="Daum C."/>
            <person name="Ezra D."/>
            <person name="Gonzalez J."/>
            <person name="Henrissat B."/>
            <person name="Kuo A."/>
            <person name="Liang C."/>
            <person name="Lipzen A."/>
            <person name="Lutzoni F."/>
            <person name="Magnuson J."/>
            <person name="Mondo S."/>
            <person name="Nolan M."/>
            <person name="Ohm R."/>
            <person name="Pangilinan J."/>
            <person name="Park H.-J."/>
            <person name="Ramirez L."/>
            <person name="Alfaro M."/>
            <person name="Sun H."/>
            <person name="Tritt A."/>
            <person name="Yoshinaga Y."/>
            <person name="Zwiers L.-H."/>
            <person name="Turgeon B."/>
            <person name="Goodwin S."/>
            <person name="Spatafora J."/>
            <person name="Crous P."/>
            <person name="Grigoriev I."/>
        </authorList>
    </citation>
    <scope>NUCLEOTIDE SEQUENCE</scope>
    <source>
        <strain evidence="6">CBS 122367</strain>
    </source>
</reference>
<accession>A0A6G1JF56</accession>
<dbReference type="EMBL" id="MU005572">
    <property type="protein sequence ID" value="KAF2689106.1"/>
    <property type="molecule type" value="Genomic_DNA"/>
</dbReference>
<dbReference type="GO" id="GO:0000976">
    <property type="term" value="F:transcription cis-regulatory region binding"/>
    <property type="evidence" value="ECO:0007669"/>
    <property type="project" value="TreeGrafter"/>
</dbReference>
<organism evidence="6 7">
    <name type="scientific">Lentithecium fluviatile CBS 122367</name>
    <dbReference type="NCBI Taxonomy" id="1168545"/>
    <lineage>
        <taxon>Eukaryota</taxon>
        <taxon>Fungi</taxon>
        <taxon>Dikarya</taxon>
        <taxon>Ascomycota</taxon>
        <taxon>Pezizomycotina</taxon>
        <taxon>Dothideomycetes</taxon>
        <taxon>Pleosporomycetidae</taxon>
        <taxon>Pleosporales</taxon>
        <taxon>Massarineae</taxon>
        <taxon>Lentitheciaceae</taxon>
        <taxon>Lentithecium</taxon>
    </lineage>
</organism>
<gene>
    <name evidence="6" type="ORF">K458DRAFT_292127</name>
</gene>
<dbReference type="Proteomes" id="UP000799291">
    <property type="component" value="Unassembled WGS sequence"/>
</dbReference>
<keyword evidence="3" id="KW-0238">DNA-binding</keyword>
<keyword evidence="7" id="KW-1185">Reference proteome</keyword>
<keyword evidence="4" id="KW-0804">Transcription</keyword>
<dbReference type="InterPro" id="IPR051089">
    <property type="entry name" value="prtT"/>
</dbReference>
<dbReference type="PANTHER" id="PTHR31845:SF10">
    <property type="entry name" value="ZN(II)2CYS6 TRANSCRIPTION FACTOR (EUROFUNG)"/>
    <property type="match status" value="1"/>
</dbReference>
<evidence type="ECO:0000313" key="6">
    <source>
        <dbReference type="EMBL" id="KAF2689106.1"/>
    </source>
</evidence>
<dbReference type="PANTHER" id="PTHR31845">
    <property type="entry name" value="FINGER DOMAIN PROTEIN, PUTATIVE-RELATED"/>
    <property type="match status" value="1"/>
</dbReference>
<dbReference type="GO" id="GO:0000981">
    <property type="term" value="F:DNA-binding transcription factor activity, RNA polymerase II-specific"/>
    <property type="evidence" value="ECO:0007669"/>
    <property type="project" value="TreeGrafter"/>
</dbReference>
<dbReference type="GO" id="GO:0005634">
    <property type="term" value="C:nucleus"/>
    <property type="evidence" value="ECO:0007669"/>
    <property type="project" value="UniProtKB-SubCell"/>
</dbReference>
<evidence type="ECO:0000256" key="5">
    <source>
        <dbReference type="ARBA" id="ARBA00023242"/>
    </source>
</evidence>
<evidence type="ECO:0000256" key="4">
    <source>
        <dbReference type="ARBA" id="ARBA00023163"/>
    </source>
</evidence>
<dbReference type="AlphaFoldDB" id="A0A6G1JF56"/>
<evidence type="ECO:0008006" key="8">
    <source>
        <dbReference type="Google" id="ProtNLM"/>
    </source>
</evidence>
<evidence type="ECO:0000256" key="3">
    <source>
        <dbReference type="ARBA" id="ARBA00023125"/>
    </source>
</evidence>
<name>A0A6G1JF56_9PLEO</name>
<evidence type="ECO:0000256" key="1">
    <source>
        <dbReference type="ARBA" id="ARBA00004123"/>
    </source>
</evidence>
<protein>
    <recommendedName>
        <fullName evidence="8">Transcription factor domain-containing protein</fullName>
    </recommendedName>
</protein>
<comment type="subcellular location">
    <subcellularLocation>
        <location evidence="1">Nucleus</location>
    </subcellularLocation>
</comment>
<dbReference type="OrthoDB" id="5226580at2759"/>
<keyword evidence="5" id="KW-0539">Nucleus</keyword>
<evidence type="ECO:0000256" key="2">
    <source>
        <dbReference type="ARBA" id="ARBA00023015"/>
    </source>
</evidence>